<dbReference type="InterPro" id="IPR001854">
    <property type="entry name" value="Ribosomal_uL29"/>
</dbReference>
<dbReference type="SUPFAM" id="SSF46561">
    <property type="entry name" value="Ribosomal protein L29 (L29p)"/>
    <property type="match status" value="1"/>
</dbReference>
<dbReference type="InParanoid" id="A0A7N2MNC3"/>
<dbReference type="PANTHER" id="PTHR21183:SF18">
    <property type="entry name" value="LARGE RIBOSOMAL SUBUNIT PROTEIN UL29M"/>
    <property type="match status" value="1"/>
</dbReference>
<accession>A0A7N2MNC3</accession>
<dbReference type="EMBL" id="LRBV02000010">
    <property type="status" value="NOT_ANNOTATED_CDS"/>
    <property type="molecule type" value="Genomic_DNA"/>
</dbReference>
<dbReference type="GO" id="GO:0003735">
    <property type="term" value="F:structural constituent of ribosome"/>
    <property type="evidence" value="ECO:0007669"/>
    <property type="project" value="InterPro"/>
</dbReference>
<evidence type="ECO:0000313" key="9">
    <source>
        <dbReference type="Proteomes" id="UP000594261"/>
    </source>
</evidence>
<evidence type="ECO:0000259" key="7">
    <source>
        <dbReference type="Pfam" id="PF13966"/>
    </source>
</evidence>
<dbReference type="Pfam" id="PF13966">
    <property type="entry name" value="zf-RVT"/>
    <property type="match status" value="1"/>
</dbReference>
<keyword evidence="9" id="KW-1185">Reference proteome</keyword>
<dbReference type="PANTHER" id="PTHR21183">
    <property type="entry name" value="RIBOSOMAL PROTEIN L47, MITOCHONDRIAL-RELATED"/>
    <property type="match status" value="1"/>
</dbReference>
<name>A0A7N2MNC3_QUELO</name>
<dbReference type="OMA" id="WENFSKH"/>
<dbReference type="Gramene" id="QL10p013461:mrna">
    <property type="protein sequence ID" value="QL10p013461:mrna"/>
    <property type="gene ID" value="QL10p013461"/>
</dbReference>
<keyword evidence="5" id="KW-0687">Ribonucleoprotein</keyword>
<dbReference type="InterPro" id="IPR038340">
    <property type="entry name" value="MRP-L47_sf"/>
</dbReference>
<evidence type="ECO:0000256" key="6">
    <source>
        <dbReference type="ARBA" id="ARBA00035289"/>
    </source>
</evidence>
<evidence type="ECO:0000256" key="5">
    <source>
        <dbReference type="ARBA" id="ARBA00023274"/>
    </source>
</evidence>
<evidence type="ECO:0000256" key="2">
    <source>
        <dbReference type="ARBA" id="ARBA00009254"/>
    </source>
</evidence>
<evidence type="ECO:0000256" key="3">
    <source>
        <dbReference type="ARBA" id="ARBA00022980"/>
    </source>
</evidence>
<evidence type="ECO:0000313" key="8">
    <source>
        <dbReference type="EnsemblPlants" id="QL10p013461:mrna"/>
    </source>
</evidence>
<reference evidence="8" key="2">
    <citation type="submission" date="2021-01" db="UniProtKB">
        <authorList>
            <consortium name="EnsemblPlants"/>
        </authorList>
    </citation>
    <scope>IDENTIFICATION</scope>
</reference>
<organism evidence="8 9">
    <name type="scientific">Quercus lobata</name>
    <name type="common">Valley oak</name>
    <dbReference type="NCBI Taxonomy" id="97700"/>
    <lineage>
        <taxon>Eukaryota</taxon>
        <taxon>Viridiplantae</taxon>
        <taxon>Streptophyta</taxon>
        <taxon>Embryophyta</taxon>
        <taxon>Tracheophyta</taxon>
        <taxon>Spermatophyta</taxon>
        <taxon>Magnoliopsida</taxon>
        <taxon>eudicotyledons</taxon>
        <taxon>Gunneridae</taxon>
        <taxon>Pentapetalae</taxon>
        <taxon>rosids</taxon>
        <taxon>fabids</taxon>
        <taxon>Fagales</taxon>
        <taxon>Fagaceae</taxon>
        <taxon>Quercus</taxon>
    </lineage>
</organism>
<dbReference type="InterPro" id="IPR010729">
    <property type="entry name" value="Ribosomal_uL29_mit"/>
</dbReference>
<dbReference type="FunCoup" id="A0A7N2MNC3">
    <property type="interactions" value="2"/>
</dbReference>
<dbReference type="Pfam" id="PF06984">
    <property type="entry name" value="MRP-L47"/>
    <property type="match status" value="1"/>
</dbReference>
<feature type="domain" description="Reverse transcriptase zinc-binding" evidence="7">
    <location>
        <begin position="317"/>
        <end position="401"/>
    </location>
</feature>
<sequence length="503" mass="58581">MLLSRIFGRTLFAAAKSETSNATAAAASVARNPLQEFFEADRNIDDDKPVVYASVWNPILEWMEKKLSGWKRLYLSKGGRLTLLKSTLSSVPTYYLSLFVIPVAVVDRLERIQRNFLWGSLEECFKYPLVAWEKVCLPIDMGDLGIRKLVHFNKALLGKWLWRFGQEGSHLWRRVIATKYGEGQGGWTTKICSRAHGCGLWRGIHDGWENFSKHVALVVGDGTRILFWHDKWVGDNSLKRLYPQLYVCSNDKEACISDVLCFLEGGNDRIWNLRFHRDFHERELEAAFSFLEFIHSRIPRGGGSDTSQWCLNGNGKFDTWSYYHNMRGEVASNFPWKGVWKAKIPKRVAFFVWTAVHGQILTLNNLKLRGCILVNRCCMCHQNEETVDQLLLHCPVAHSLWVYMFQIFETQWVMPGRSWKASELRLKSWDDLNKLWYVLLKEKNMLMTQRQMLHSQNLRFPNPERIPKVRKSMCRIKQVLTERAIEEPDARRSAEMKRMINAL</sequence>
<proteinExistence type="inferred from homology"/>
<reference evidence="8 9" key="1">
    <citation type="journal article" date="2016" name="G3 (Bethesda)">
        <title>First Draft Assembly and Annotation of the Genome of a California Endemic Oak Quercus lobata Nee (Fagaceae).</title>
        <authorList>
            <person name="Sork V.L."/>
            <person name="Fitz-Gibbon S.T."/>
            <person name="Puiu D."/>
            <person name="Crepeau M."/>
            <person name="Gugger P.F."/>
            <person name="Sherman R."/>
            <person name="Stevens K."/>
            <person name="Langley C.H."/>
            <person name="Pellegrini M."/>
            <person name="Salzberg S.L."/>
        </authorList>
    </citation>
    <scope>NUCLEOTIDE SEQUENCE [LARGE SCALE GENOMIC DNA]</scope>
    <source>
        <strain evidence="8 9">cv. SW786</strain>
    </source>
</reference>
<comment type="subcellular location">
    <subcellularLocation>
        <location evidence="1">Mitochondrion</location>
    </subcellularLocation>
</comment>
<keyword evidence="3" id="KW-0689">Ribosomal protein</keyword>
<dbReference type="InterPro" id="IPR036049">
    <property type="entry name" value="Ribosomal_uL29_sf"/>
</dbReference>
<keyword evidence="4" id="KW-0496">Mitochondrion</keyword>
<dbReference type="Proteomes" id="UP000594261">
    <property type="component" value="Chromosome 10"/>
</dbReference>
<dbReference type="AlphaFoldDB" id="A0A7N2MNC3"/>
<comment type="similarity">
    <text evidence="2">Belongs to the universal ribosomal protein uL29 family.</text>
</comment>
<dbReference type="Gene3D" id="6.10.330.20">
    <property type="match status" value="1"/>
</dbReference>
<evidence type="ECO:0000256" key="1">
    <source>
        <dbReference type="ARBA" id="ARBA00004173"/>
    </source>
</evidence>
<evidence type="ECO:0000256" key="4">
    <source>
        <dbReference type="ARBA" id="ARBA00023128"/>
    </source>
</evidence>
<dbReference type="GO" id="GO:0005762">
    <property type="term" value="C:mitochondrial large ribosomal subunit"/>
    <property type="evidence" value="ECO:0007669"/>
    <property type="project" value="TreeGrafter"/>
</dbReference>
<dbReference type="InterPro" id="IPR026960">
    <property type="entry name" value="RVT-Znf"/>
</dbReference>
<dbReference type="CDD" id="cd00427">
    <property type="entry name" value="Ribosomal_L29_HIP"/>
    <property type="match status" value="1"/>
</dbReference>
<protein>
    <recommendedName>
        <fullName evidence="6">Large ribosomal subunit protein uL29m</fullName>
    </recommendedName>
</protein>
<dbReference type="GO" id="GO:0032543">
    <property type="term" value="P:mitochondrial translation"/>
    <property type="evidence" value="ECO:0007669"/>
    <property type="project" value="TreeGrafter"/>
</dbReference>
<dbReference type="EnsemblPlants" id="QL10p013461:mrna">
    <property type="protein sequence ID" value="QL10p013461:mrna"/>
    <property type="gene ID" value="QL10p013461"/>
</dbReference>